<gene>
    <name evidence="2" type="ORF">H5410_059444</name>
</gene>
<proteinExistence type="predicted"/>
<dbReference type="InterPro" id="IPR036047">
    <property type="entry name" value="F-box-like_dom_sf"/>
</dbReference>
<keyword evidence="3" id="KW-1185">Reference proteome</keyword>
<dbReference type="AlphaFoldDB" id="A0A9J5W3G4"/>
<dbReference type="Proteomes" id="UP000824120">
    <property type="component" value="Chromosome 12"/>
</dbReference>
<dbReference type="InterPro" id="IPR001810">
    <property type="entry name" value="F-box_dom"/>
</dbReference>
<dbReference type="EMBL" id="JACXVP010000012">
    <property type="protein sequence ID" value="KAG5569678.1"/>
    <property type="molecule type" value="Genomic_DNA"/>
</dbReference>
<dbReference type="Pfam" id="PF00646">
    <property type="entry name" value="F-box"/>
    <property type="match status" value="1"/>
</dbReference>
<evidence type="ECO:0000313" key="2">
    <source>
        <dbReference type="EMBL" id="KAG5569678.1"/>
    </source>
</evidence>
<dbReference type="InterPro" id="IPR055290">
    <property type="entry name" value="At3g26010-like"/>
</dbReference>
<reference evidence="2 3" key="1">
    <citation type="submission" date="2020-09" db="EMBL/GenBank/DDBJ databases">
        <title>De no assembly of potato wild relative species, Solanum commersonii.</title>
        <authorList>
            <person name="Cho K."/>
        </authorList>
    </citation>
    <scope>NUCLEOTIDE SEQUENCE [LARGE SCALE GENOMIC DNA]</scope>
    <source>
        <strain evidence="2">LZ3.2</strain>
        <tissue evidence="2">Leaf</tissue>
    </source>
</reference>
<dbReference type="SUPFAM" id="SSF81383">
    <property type="entry name" value="F-box domain"/>
    <property type="match status" value="1"/>
</dbReference>
<dbReference type="PANTHER" id="PTHR35546:SF101">
    <property type="entry name" value="F-BOX DOMAIN-CONTAINING PROTEIN"/>
    <property type="match status" value="1"/>
</dbReference>
<evidence type="ECO:0000313" key="3">
    <source>
        <dbReference type="Proteomes" id="UP000824120"/>
    </source>
</evidence>
<sequence length="671" mass="77412">MEDDDNNPPPVGFTICKVDNPDNKDDIISFTIVRYAIPLYPSNLQSVVTIESFSSETNVWTANKIILDVPLRLFPCTFMKSPSASVIDGVFCWYDDSLQITVYDSIHKSFWALKLPEDMERGRGCGYLGSSAGGLYFALNVIFKGTVIVWYLASNIRNRDAVWVKKYVGNVRSTVLQCPEDFGVEGYPHIELNNMVIHPTVPHIFYLGFQRNIISYDFEMDVAQLVNIFSGCPTMKRYKLFPFEWYQWPRRLLMNPMRKKCVKEEICADVMIKILDFLPSKSLAKFKCVSKCWEKYIADCRCRRWNQKPHLVGFFCQHSEITRELLFFFSSDHSVIDGTFDDNLFHGKARLVAASNGFLLCNVKKVHYYVYNPATSQLLVLLKTQICMEDDDNNPPPVGFTICKVDNPDNKDDIISFTIVRYAIPLYPSNLQSVVTIESFSSETNVWTANKIILDVPLRLFPCTFMKSPSASVIDGVFCWYDDSLQITVYDSIHKSFWALKLPEDMERGRGCGYLGSSAGGLYFALNVIFKGTVIVWYLASNIRNRDAVWVKKYVGNVRSTVLQCPEDFGVEGYPHIELNNMVIHPTVPHIFYLGFQRNIISYDFEMDVAQLVNIFSGCPTMKRYKLFPFEWYQWPRRLLFGVFVNRYKNFNCLCLLTDNYPLLLYSVFKF</sequence>
<feature type="domain" description="F-box" evidence="1">
    <location>
        <begin position="268"/>
        <end position="303"/>
    </location>
</feature>
<organism evidence="2 3">
    <name type="scientific">Solanum commersonii</name>
    <name type="common">Commerson's wild potato</name>
    <name type="synonym">Commerson's nightshade</name>
    <dbReference type="NCBI Taxonomy" id="4109"/>
    <lineage>
        <taxon>Eukaryota</taxon>
        <taxon>Viridiplantae</taxon>
        <taxon>Streptophyta</taxon>
        <taxon>Embryophyta</taxon>
        <taxon>Tracheophyta</taxon>
        <taxon>Spermatophyta</taxon>
        <taxon>Magnoliopsida</taxon>
        <taxon>eudicotyledons</taxon>
        <taxon>Gunneridae</taxon>
        <taxon>Pentapetalae</taxon>
        <taxon>asterids</taxon>
        <taxon>lamiids</taxon>
        <taxon>Solanales</taxon>
        <taxon>Solanaceae</taxon>
        <taxon>Solanoideae</taxon>
        <taxon>Solaneae</taxon>
        <taxon>Solanum</taxon>
    </lineage>
</organism>
<evidence type="ECO:0000259" key="1">
    <source>
        <dbReference type="Pfam" id="PF00646"/>
    </source>
</evidence>
<accession>A0A9J5W3G4</accession>
<protein>
    <recommendedName>
        <fullName evidence="1">F-box domain-containing protein</fullName>
    </recommendedName>
</protein>
<dbReference type="PANTHER" id="PTHR35546">
    <property type="entry name" value="F-BOX PROTEIN INTERACTION DOMAIN PROTEIN-RELATED"/>
    <property type="match status" value="1"/>
</dbReference>
<name>A0A9J5W3G4_SOLCO</name>
<dbReference type="OrthoDB" id="605328at2759"/>
<comment type="caution">
    <text evidence="2">The sequence shown here is derived from an EMBL/GenBank/DDBJ whole genome shotgun (WGS) entry which is preliminary data.</text>
</comment>